<reference evidence="1" key="2">
    <citation type="submission" date="2023-02" db="EMBL/GenBank/DDBJ databases">
        <authorList>
            <person name="Swenson N.G."/>
            <person name="Wegrzyn J.L."/>
            <person name="Mcevoy S.L."/>
        </authorList>
    </citation>
    <scope>NUCLEOTIDE SEQUENCE</scope>
    <source>
        <strain evidence="1">91603</strain>
        <tissue evidence="1">Leaf</tissue>
    </source>
</reference>
<proteinExistence type="predicted"/>
<comment type="caution">
    <text evidence="1">The sequence shown here is derived from an EMBL/GenBank/DDBJ whole genome shotgun (WGS) entry which is preliminary data.</text>
</comment>
<keyword evidence="2" id="KW-1185">Reference proteome</keyword>
<dbReference type="PANTHER" id="PTHR47926:SF404">
    <property type="entry name" value="(PPR) REPEAT-CONTAINING PROTEIN, PUTATIVE-RELATED"/>
    <property type="match status" value="1"/>
</dbReference>
<evidence type="ECO:0008006" key="3">
    <source>
        <dbReference type="Google" id="ProtNLM"/>
    </source>
</evidence>
<reference evidence="1" key="1">
    <citation type="journal article" date="2022" name="Plant J.">
        <title>Strategies of tolerance reflected in two North American maple genomes.</title>
        <authorList>
            <person name="McEvoy S.L."/>
            <person name="Sezen U.U."/>
            <person name="Trouern-Trend A."/>
            <person name="McMahon S.M."/>
            <person name="Schaberg P.G."/>
            <person name="Yang J."/>
            <person name="Wegrzyn J.L."/>
            <person name="Swenson N.G."/>
        </authorList>
    </citation>
    <scope>NUCLEOTIDE SEQUENCE</scope>
    <source>
        <strain evidence="1">91603</strain>
    </source>
</reference>
<gene>
    <name evidence="1" type="ORF">LWI28_015939</name>
</gene>
<name>A0AAD5NUT8_ACENE</name>
<evidence type="ECO:0000313" key="1">
    <source>
        <dbReference type="EMBL" id="KAI9181539.1"/>
    </source>
</evidence>
<dbReference type="EMBL" id="JAJSOW010000101">
    <property type="protein sequence ID" value="KAI9181539.1"/>
    <property type="molecule type" value="Genomic_DNA"/>
</dbReference>
<dbReference type="GO" id="GO:0003723">
    <property type="term" value="F:RNA binding"/>
    <property type="evidence" value="ECO:0007669"/>
    <property type="project" value="InterPro"/>
</dbReference>
<sequence>MINLLGRAGKVKEAEEYVLRLPFEPDYHIWGALLGVCGFGETNAEIAKSAAKRLLELGPLNGPGHVVLCNIYAANGWHVEEQKLRKEMGLKGLRKVPGCSWIILSGKVHMFLSGDKNQPHFQHFFSPGVGLGTKKGAHLGLGDATIGMSSLARPGRDLTGGGAFGIPGYAGIGGLEHLAYVGRFKMISRSLLIHQLQWKI</sequence>
<dbReference type="Pfam" id="PF20431">
    <property type="entry name" value="E_motif"/>
    <property type="match status" value="1"/>
</dbReference>
<dbReference type="GO" id="GO:0009451">
    <property type="term" value="P:RNA modification"/>
    <property type="evidence" value="ECO:0007669"/>
    <property type="project" value="InterPro"/>
</dbReference>
<dbReference type="InterPro" id="IPR046848">
    <property type="entry name" value="E_motif"/>
</dbReference>
<accession>A0AAD5NUT8</accession>
<evidence type="ECO:0000313" key="2">
    <source>
        <dbReference type="Proteomes" id="UP001064489"/>
    </source>
</evidence>
<organism evidence="1 2">
    <name type="scientific">Acer negundo</name>
    <name type="common">Box elder</name>
    <dbReference type="NCBI Taxonomy" id="4023"/>
    <lineage>
        <taxon>Eukaryota</taxon>
        <taxon>Viridiplantae</taxon>
        <taxon>Streptophyta</taxon>
        <taxon>Embryophyta</taxon>
        <taxon>Tracheophyta</taxon>
        <taxon>Spermatophyta</taxon>
        <taxon>Magnoliopsida</taxon>
        <taxon>eudicotyledons</taxon>
        <taxon>Gunneridae</taxon>
        <taxon>Pentapetalae</taxon>
        <taxon>rosids</taxon>
        <taxon>malvids</taxon>
        <taxon>Sapindales</taxon>
        <taxon>Sapindaceae</taxon>
        <taxon>Hippocastanoideae</taxon>
        <taxon>Acereae</taxon>
        <taxon>Acer</taxon>
    </lineage>
</organism>
<protein>
    <recommendedName>
        <fullName evidence="3">Pentatricopeptide repeat-containing protein</fullName>
    </recommendedName>
</protein>
<dbReference type="Proteomes" id="UP001064489">
    <property type="component" value="Chromosome 4"/>
</dbReference>
<dbReference type="PANTHER" id="PTHR47926">
    <property type="entry name" value="PENTATRICOPEPTIDE REPEAT-CONTAINING PROTEIN"/>
    <property type="match status" value="1"/>
</dbReference>
<dbReference type="InterPro" id="IPR046960">
    <property type="entry name" value="PPR_At4g14850-like_plant"/>
</dbReference>
<dbReference type="AlphaFoldDB" id="A0AAD5NUT8"/>